<feature type="compositionally biased region" description="Basic and acidic residues" evidence="1">
    <location>
        <begin position="151"/>
        <end position="170"/>
    </location>
</feature>
<protein>
    <submittedName>
        <fullName evidence="2">Uncharacterized protein</fullName>
    </submittedName>
</protein>
<organism evidence="2 3">
    <name type="scientific">Rhizophlyctis rosea</name>
    <dbReference type="NCBI Taxonomy" id="64517"/>
    <lineage>
        <taxon>Eukaryota</taxon>
        <taxon>Fungi</taxon>
        <taxon>Fungi incertae sedis</taxon>
        <taxon>Chytridiomycota</taxon>
        <taxon>Chytridiomycota incertae sedis</taxon>
        <taxon>Chytridiomycetes</taxon>
        <taxon>Rhizophlyctidales</taxon>
        <taxon>Rhizophlyctidaceae</taxon>
        <taxon>Rhizophlyctis</taxon>
    </lineage>
</organism>
<feature type="non-terminal residue" evidence="2">
    <location>
        <position position="1"/>
    </location>
</feature>
<reference evidence="2" key="1">
    <citation type="submission" date="2020-05" db="EMBL/GenBank/DDBJ databases">
        <title>Phylogenomic resolution of chytrid fungi.</title>
        <authorList>
            <person name="Stajich J.E."/>
            <person name="Amses K."/>
            <person name="Simmons R."/>
            <person name="Seto K."/>
            <person name="Myers J."/>
            <person name="Bonds A."/>
            <person name="Quandt C.A."/>
            <person name="Barry K."/>
            <person name="Liu P."/>
            <person name="Grigoriev I."/>
            <person name="Longcore J.E."/>
            <person name="James T.Y."/>
        </authorList>
    </citation>
    <scope>NUCLEOTIDE SEQUENCE</scope>
    <source>
        <strain evidence="2">JEL0318</strain>
    </source>
</reference>
<name>A0AAD5S6S7_9FUNG</name>
<dbReference type="Proteomes" id="UP001212841">
    <property type="component" value="Unassembled WGS sequence"/>
</dbReference>
<dbReference type="EMBL" id="JADGJD010001173">
    <property type="protein sequence ID" value="KAJ3046404.1"/>
    <property type="molecule type" value="Genomic_DNA"/>
</dbReference>
<evidence type="ECO:0000313" key="2">
    <source>
        <dbReference type="EMBL" id="KAJ3046404.1"/>
    </source>
</evidence>
<dbReference type="AlphaFoldDB" id="A0AAD5S6S7"/>
<proteinExistence type="predicted"/>
<evidence type="ECO:0000313" key="3">
    <source>
        <dbReference type="Proteomes" id="UP001212841"/>
    </source>
</evidence>
<evidence type="ECO:0000256" key="1">
    <source>
        <dbReference type="SAM" id="MobiDB-lite"/>
    </source>
</evidence>
<comment type="caution">
    <text evidence="2">The sequence shown here is derived from an EMBL/GenBank/DDBJ whole genome shotgun (WGS) entry which is preliminary data.</text>
</comment>
<feature type="region of interest" description="Disordered" evidence="1">
    <location>
        <begin position="151"/>
        <end position="216"/>
    </location>
</feature>
<sequence length="297" mass="33844">VLLYAKTNPGLWFTVSHALDACPLDHPTNSEFQDIVVKKLVAEHGFYGWKDFEAGRKWICEREELNCVWREFVESRKDGRDLEGGLLCRLIKTGMEVRLAVLHRMFKHIFLPIEEPTGRKQFARIINGAAASKDCELTVLDVDGEEIVKREHVPKDRSSDSGRRKSRWEAEPEASAPTFGTTQPSKGTERQDSRHHPYRRASLQLPQKATPHRDQTTEQLALSISASTFTTTMTMTTTQPPTSEPQPIFLEQLRKQARQQLDLEAHPASASWIPFEQTVIGRELYRMLTKVDHSGKA</sequence>
<accession>A0AAD5S6S7</accession>
<keyword evidence="3" id="KW-1185">Reference proteome</keyword>
<gene>
    <name evidence="2" type="ORF">HK097_000881</name>
</gene>